<dbReference type="GO" id="GO:0042834">
    <property type="term" value="F:peptidoglycan binding"/>
    <property type="evidence" value="ECO:0007669"/>
    <property type="project" value="InterPro"/>
</dbReference>
<feature type="region of interest" description="Disordered" evidence="1">
    <location>
        <begin position="69"/>
        <end position="98"/>
    </location>
</feature>
<keyword evidence="4" id="KW-1185">Reference proteome</keyword>
<evidence type="ECO:0000313" key="4">
    <source>
        <dbReference type="Proteomes" id="UP000307790"/>
    </source>
</evidence>
<dbReference type="PANTHER" id="PTHR38687">
    <property type="entry name" value="CELL DIVISION PROTEIN DEDD-RELATED"/>
    <property type="match status" value="1"/>
</dbReference>
<accession>A0A5R9IJG0</accession>
<dbReference type="Proteomes" id="UP000307790">
    <property type="component" value="Unassembled WGS sequence"/>
</dbReference>
<dbReference type="OrthoDB" id="7069135at2"/>
<dbReference type="GO" id="GO:0030428">
    <property type="term" value="C:cell septum"/>
    <property type="evidence" value="ECO:0007669"/>
    <property type="project" value="TreeGrafter"/>
</dbReference>
<evidence type="ECO:0000313" key="3">
    <source>
        <dbReference type="EMBL" id="TLU64217.1"/>
    </source>
</evidence>
<dbReference type="GO" id="GO:0032506">
    <property type="term" value="P:cytokinetic process"/>
    <property type="evidence" value="ECO:0007669"/>
    <property type="project" value="TreeGrafter"/>
</dbReference>
<dbReference type="EMBL" id="VCBC01000012">
    <property type="protein sequence ID" value="TLU64217.1"/>
    <property type="molecule type" value="Genomic_DNA"/>
</dbReference>
<gene>
    <name evidence="3" type="ORF">FE810_13045</name>
</gene>
<dbReference type="PROSITE" id="PS51724">
    <property type="entry name" value="SPOR"/>
    <property type="match status" value="1"/>
</dbReference>
<dbReference type="AlphaFoldDB" id="A0A5R9IJG0"/>
<proteinExistence type="predicted"/>
<protein>
    <submittedName>
        <fullName evidence="3">DedD protein</fullName>
    </submittedName>
</protein>
<dbReference type="InterPro" id="IPR007730">
    <property type="entry name" value="SPOR-like_dom"/>
</dbReference>
<dbReference type="GO" id="GO:0032153">
    <property type="term" value="C:cell division site"/>
    <property type="evidence" value="ECO:0007669"/>
    <property type="project" value="TreeGrafter"/>
</dbReference>
<reference evidence="3 4" key="1">
    <citation type="submission" date="2019-05" db="EMBL/GenBank/DDBJ databases">
        <title>Genome sequences of Thalassotalea litorea 1K03283.</title>
        <authorList>
            <person name="Zhang D."/>
        </authorList>
    </citation>
    <scope>NUCLEOTIDE SEQUENCE [LARGE SCALE GENOMIC DNA]</scope>
    <source>
        <strain evidence="3 4">MCCC 1K03283</strain>
    </source>
</reference>
<organism evidence="3 4">
    <name type="scientific">Thalassotalea litorea</name>
    <dbReference type="NCBI Taxonomy" id="2020715"/>
    <lineage>
        <taxon>Bacteria</taxon>
        <taxon>Pseudomonadati</taxon>
        <taxon>Pseudomonadota</taxon>
        <taxon>Gammaproteobacteria</taxon>
        <taxon>Alteromonadales</taxon>
        <taxon>Colwelliaceae</taxon>
        <taxon>Thalassotalea</taxon>
    </lineage>
</organism>
<dbReference type="SUPFAM" id="SSF110997">
    <property type="entry name" value="Sporulation related repeat"/>
    <property type="match status" value="1"/>
</dbReference>
<dbReference type="Pfam" id="PF05036">
    <property type="entry name" value="SPOR"/>
    <property type="match status" value="1"/>
</dbReference>
<dbReference type="InterPro" id="IPR036680">
    <property type="entry name" value="SPOR-like_sf"/>
</dbReference>
<sequence length="215" mass="23152">MSTPFQNRLVGTIIVAAAAVIFLPEFLDGEKKAYQSQFEEIPPAPDALAVVEIPAMNEQALLDKAKLEPVSQEQAMDDEAVTTSNPASDTPLVKDQSAKTTIAEPAKTNAIDPNKTVVAKVTTKPSAQTKVTGKAAGWVIQLGSFRHKNNVEQLQQKLRKAGYTVFTRPVKTQTGTLTKVFIGPAVNKALLEAELSKLQQLTGVQGRIAKFDPLS</sequence>
<dbReference type="Gene3D" id="3.30.70.1070">
    <property type="entry name" value="Sporulation related repeat"/>
    <property type="match status" value="1"/>
</dbReference>
<evidence type="ECO:0000256" key="1">
    <source>
        <dbReference type="SAM" id="MobiDB-lite"/>
    </source>
</evidence>
<name>A0A5R9IJG0_9GAMM</name>
<dbReference type="RefSeq" id="WP_138320499.1">
    <property type="nucleotide sequence ID" value="NZ_VCBC01000012.1"/>
</dbReference>
<comment type="caution">
    <text evidence="3">The sequence shown here is derived from an EMBL/GenBank/DDBJ whole genome shotgun (WGS) entry which is preliminary data.</text>
</comment>
<feature type="domain" description="SPOR" evidence="2">
    <location>
        <begin position="132"/>
        <end position="211"/>
    </location>
</feature>
<dbReference type="InterPro" id="IPR052521">
    <property type="entry name" value="Cell_div_SPOR-domain"/>
</dbReference>
<evidence type="ECO:0000259" key="2">
    <source>
        <dbReference type="PROSITE" id="PS51724"/>
    </source>
</evidence>
<dbReference type="PANTHER" id="PTHR38687:SF1">
    <property type="entry name" value="CELL DIVISION PROTEIN DEDD"/>
    <property type="match status" value="1"/>
</dbReference>